<dbReference type="InterPro" id="IPR053235">
    <property type="entry name" value="Ser_Thr_kinase"/>
</dbReference>
<evidence type="ECO:0000256" key="5">
    <source>
        <dbReference type="ARBA" id="ARBA00022777"/>
    </source>
</evidence>
<dbReference type="EMBL" id="ADBL01000697">
    <property type="status" value="NOT_ANNOTATED_CDS"/>
    <property type="molecule type" value="Genomic_DNA"/>
</dbReference>
<feature type="compositionally biased region" description="Polar residues" evidence="10">
    <location>
        <begin position="574"/>
        <end position="586"/>
    </location>
</feature>
<evidence type="ECO:0000313" key="14">
    <source>
        <dbReference type="Proteomes" id="UP000011715"/>
    </source>
</evidence>
<feature type="region of interest" description="Disordered" evidence="10">
    <location>
        <begin position="464"/>
        <end position="531"/>
    </location>
</feature>
<evidence type="ECO:0000256" key="4">
    <source>
        <dbReference type="ARBA" id="ARBA00022741"/>
    </source>
</evidence>
<dbReference type="GO" id="GO:0005524">
    <property type="term" value="F:ATP binding"/>
    <property type="evidence" value="ECO:0007669"/>
    <property type="project" value="UniProtKB-UniRule"/>
</dbReference>
<reference evidence="12" key="3">
    <citation type="submission" date="2011-03" db="EMBL/GenBank/DDBJ databases">
        <title>Annotation of Magnaporthe poae ATCC 64411.</title>
        <authorList>
            <person name="Ma L.-J."/>
            <person name="Dead R."/>
            <person name="Young S.K."/>
            <person name="Zeng Q."/>
            <person name="Gargeya S."/>
            <person name="Fitzgerald M."/>
            <person name="Haas B."/>
            <person name="Abouelleil A."/>
            <person name="Alvarado L."/>
            <person name="Arachchi H.M."/>
            <person name="Berlin A."/>
            <person name="Brown A."/>
            <person name="Chapman S.B."/>
            <person name="Chen Z."/>
            <person name="Dunbar C."/>
            <person name="Freedman E."/>
            <person name="Gearin G."/>
            <person name="Gellesch M."/>
            <person name="Goldberg J."/>
            <person name="Griggs A."/>
            <person name="Gujja S."/>
            <person name="Heiman D."/>
            <person name="Howarth C."/>
            <person name="Larson L."/>
            <person name="Lui A."/>
            <person name="MacDonald P.J.P."/>
            <person name="Mehta T."/>
            <person name="Montmayeur A."/>
            <person name="Murphy C."/>
            <person name="Neiman D."/>
            <person name="Pearson M."/>
            <person name="Priest M."/>
            <person name="Roberts A."/>
            <person name="Saif S."/>
            <person name="Shea T."/>
            <person name="Shenoy N."/>
            <person name="Sisk P."/>
            <person name="Stolte C."/>
            <person name="Sykes S."/>
            <person name="Yandava C."/>
            <person name="Wortman J."/>
            <person name="Nusbaum C."/>
            <person name="Birren B."/>
        </authorList>
    </citation>
    <scope>NUCLEOTIDE SEQUENCE</scope>
    <source>
        <strain evidence="12">ATCC 64411</strain>
    </source>
</reference>
<name>A0A0C4DSI5_MAGP6</name>
<accession>A0A0C4DSI5</accession>
<proteinExistence type="predicted"/>
<dbReference type="PROSITE" id="PS50011">
    <property type="entry name" value="PROTEIN_KINASE_DOM"/>
    <property type="match status" value="1"/>
</dbReference>
<evidence type="ECO:0000259" key="11">
    <source>
        <dbReference type="PROSITE" id="PS50011"/>
    </source>
</evidence>
<protein>
    <recommendedName>
        <fullName evidence="1">non-specific serine/threonine protein kinase</fullName>
        <ecNumber evidence="1">2.7.11.1</ecNumber>
    </recommendedName>
</protein>
<evidence type="ECO:0000256" key="6">
    <source>
        <dbReference type="ARBA" id="ARBA00022840"/>
    </source>
</evidence>
<dbReference type="OMA" id="VKQIKLV"/>
<dbReference type="VEuPathDB" id="FungiDB:MAPG_02867"/>
<feature type="binding site" evidence="9">
    <location>
        <position position="84"/>
    </location>
    <ligand>
        <name>ATP</name>
        <dbReference type="ChEBI" id="CHEBI:30616"/>
    </ligand>
</feature>
<dbReference type="SUPFAM" id="SSF48371">
    <property type="entry name" value="ARM repeat"/>
    <property type="match status" value="1"/>
</dbReference>
<dbReference type="GO" id="GO:0004674">
    <property type="term" value="F:protein serine/threonine kinase activity"/>
    <property type="evidence" value="ECO:0007669"/>
    <property type="project" value="UniProtKB-KW"/>
</dbReference>
<dbReference type="Gene3D" id="1.10.510.10">
    <property type="entry name" value="Transferase(Phosphotransferase) domain 1"/>
    <property type="match status" value="1"/>
</dbReference>
<feature type="compositionally biased region" description="Polar residues" evidence="10">
    <location>
        <begin position="1"/>
        <end position="29"/>
    </location>
</feature>
<dbReference type="CDD" id="cd06627">
    <property type="entry name" value="STKc_Cdc7_like"/>
    <property type="match status" value="1"/>
</dbReference>
<dbReference type="GO" id="GO:0005737">
    <property type="term" value="C:cytoplasm"/>
    <property type="evidence" value="ECO:0007669"/>
    <property type="project" value="TreeGrafter"/>
</dbReference>
<dbReference type="PANTHER" id="PTHR24361">
    <property type="entry name" value="MITOGEN-ACTIVATED KINASE KINASE KINASE"/>
    <property type="match status" value="1"/>
</dbReference>
<evidence type="ECO:0000256" key="1">
    <source>
        <dbReference type="ARBA" id="ARBA00012513"/>
    </source>
</evidence>
<dbReference type="EMBL" id="ADBL01000698">
    <property type="status" value="NOT_ANNOTATED_CDS"/>
    <property type="molecule type" value="Genomic_DNA"/>
</dbReference>
<dbReference type="InterPro" id="IPR000719">
    <property type="entry name" value="Prot_kinase_dom"/>
</dbReference>
<feature type="compositionally biased region" description="Basic and acidic residues" evidence="10">
    <location>
        <begin position="1279"/>
        <end position="1292"/>
    </location>
</feature>
<dbReference type="eggNOG" id="KOG0198">
    <property type="taxonomic scope" value="Eukaryota"/>
</dbReference>
<dbReference type="FunFam" id="1.10.510.10:FF:000246">
    <property type="entry name" value="Putative Serine-threonine kinase SepH"/>
    <property type="match status" value="1"/>
</dbReference>
<dbReference type="InterPro" id="IPR011009">
    <property type="entry name" value="Kinase-like_dom_sf"/>
</dbReference>
<dbReference type="SMART" id="SM00220">
    <property type="entry name" value="S_TKc"/>
    <property type="match status" value="1"/>
</dbReference>
<dbReference type="PROSITE" id="PS00107">
    <property type="entry name" value="PROTEIN_KINASE_ATP"/>
    <property type="match status" value="1"/>
</dbReference>
<dbReference type="SUPFAM" id="SSF56112">
    <property type="entry name" value="Protein kinase-like (PK-like)"/>
    <property type="match status" value="1"/>
</dbReference>
<dbReference type="Gene3D" id="1.25.10.10">
    <property type="entry name" value="Leucine-rich Repeat Variant"/>
    <property type="match status" value="2"/>
</dbReference>
<feature type="region of interest" description="Disordered" evidence="10">
    <location>
        <begin position="565"/>
        <end position="598"/>
    </location>
</feature>
<dbReference type="GO" id="GO:0051094">
    <property type="term" value="P:positive regulation of developmental process"/>
    <property type="evidence" value="ECO:0007669"/>
    <property type="project" value="UniProtKB-ARBA"/>
</dbReference>
<dbReference type="OrthoDB" id="8693905at2759"/>
<feature type="compositionally biased region" description="Low complexity" evidence="10">
    <location>
        <begin position="1296"/>
        <end position="1307"/>
    </location>
</feature>
<feature type="compositionally biased region" description="Polar residues" evidence="10">
    <location>
        <begin position="508"/>
        <end position="521"/>
    </location>
</feature>
<feature type="region of interest" description="Disordered" evidence="10">
    <location>
        <begin position="1"/>
        <end position="48"/>
    </location>
</feature>
<keyword evidence="5 12" id="KW-0418">Kinase</keyword>
<keyword evidence="3" id="KW-0808">Transferase</keyword>
<dbReference type="Pfam" id="PF00069">
    <property type="entry name" value="Pkinase"/>
    <property type="match status" value="1"/>
</dbReference>
<sequence>MAPGSSSAERVYHHQQNGSNGSKASSRTPGTPRKEARSSSNARERALQDPGLKDYRLGDCIGKGAFGSVYKAFNWGTGEAVAVKQIKLVDVPKSELRMIEAEIDLLKNLNHDNIVKYIGFVKTADCLNIILEYCENGSLHSICKAYGKFPENLVGVYMTQVLQGLQYLHDQGVIHRDIKGANILTTKDGTVKLADFGVSTSTLAGPDKEAQVVGTPYWMAPEIIQLSGATSASDIWSVGCTVIELLQGKPPYHSLAPMPALFAIVNDDHPPLPEGVSPAARDFLMQCFQKDPNLRVSARKLLKHPWIMGSRRSDAPVSKAPSNFNEAVEEVKQWNKALKSSENNLRASIGSDGAPPTQPFSGRANLTAAARGPLTILPKPRPIVADAFRSPEIPDDDNWDNDFATAISPGALQLPHLKPQDNFGGLLSSDRLKAFASIDDSRNMSANWDDVFDGELVTIKNLRSHMTESDTQQTLRPTPRKPDPVERSEKRAEAEAKTQKPGKRRSSRALSSQAKSPTKLSLGSKFELPPRPDLIYREQSVEDYSDLFDENDQVFDNRLSLVPKDSPQLFHPSDLTSMPRSSQTPVGGSMRRAAQPRPSVLQDRNMRRTRSTIEIQRFAENESDEDFSDIFGPTDALTEKEESEAGSEDGGRMFLSKLSNNSWLGDDEDEDDPFALLEPGWDEMDLEANIARDRHARLSHKVEELVRSLKTTEGEDTLLGVSEDLLSLLWENSEVKDLIISAHGLLPILEILEPCTVKSRQHMILQLLKIVNAIILNDVELQENLCFVGGIPIITKFAARQYSNEIRLEAAAFVRQMYQTSTLTLQMFVSAGGLNVLVEFLDEDYDASRDLVLIGVNGIWNVFELQGPTPKNDFCRIFSRSKILDPLALVLHKVLDEDDKDELTELIEGRIVNIFYLFSQAENYVKEVVAERQVLKTVLKDLRRMSPLHQITMLKFIKNLSMLSRTLESLHSADAIDFLIDLLGYSMKKGHKHFREISNQVLNTMFNLCRLSKERQEYAAVNGIIPLLLKIMQTDRPPKEFALPILCDMAHSGSKGRRYLWQNKGLDFYVSLIADQYWQVSALDSISVWLQEETAKVENHLLEGKFTKAITSCFNTSKANSFDPGVLEPLIKVLRLSPALAASLAKSEMYCGLAQKLCHKKAQVRLNLLRLVRNIMDACESENGSSMATASSGRQLRGLFEQIQLLAEKDPAVLVRNLASELLRSRLDPDGVANPLGLSGSASVAGGSSSSSSNGVSSQSAAAYIEVAATPRRAATLAAERDGGIFRPRSRDGAGSTTSSVSSSSSSIPRRISGDGSTLLGGKNSNGPGGANSRLPRTSSVYGRQSLAAGAGASMPTIVNRPDRSESSSSNKENAHGGGASRYTQHMIATSSYERERDRERDARERGERSDRLVERAERVAAQQYKRRNRMTASTSDIKPGAGTR</sequence>
<dbReference type="EnsemblFungi" id="MAPG_02867T0">
    <property type="protein sequence ID" value="MAPG_02867T0"/>
    <property type="gene ID" value="MAPG_02867"/>
</dbReference>
<keyword evidence="14" id="KW-1185">Reference proteome</keyword>
<keyword evidence="6 9" id="KW-0067">ATP-binding</keyword>
<reference evidence="13" key="4">
    <citation type="journal article" date="2015" name="G3 (Bethesda)">
        <title>Genome sequences of three phytopathogenic species of the Magnaporthaceae family of fungi.</title>
        <authorList>
            <person name="Okagaki L.H."/>
            <person name="Nunes C.C."/>
            <person name="Sailsbery J."/>
            <person name="Clay B."/>
            <person name="Brown D."/>
            <person name="John T."/>
            <person name="Oh Y."/>
            <person name="Young N."/>
            <person name="Fitzgerald M."/>
            <person name="Haas B.J."/>
            <person name="Zeng Q."/>
            <person name="Young S."/>
            <person name="Adiconis X."/>
            <person name="Fan L."/>
            <person name="Levin J.Z."/>
            <person name="Mitchell T.K."/>
            <person name="Okubara P.A."/>
            <person name="Farman M.L."/>
            <person name="Kohn L.M."/>
            <person name="Birren B."/>
            <person name="Ma L.-J."/>
            <person name="Dean R.A."/>
        </authorList>
    </citation>
    <scope>NUCLEOTIDE SEQUENCE</scope>
    <source>
        <strain evidence="13">ATCC 64411 / 73-15</strain>
    </source>
</reference>
<evidence type="ECO:0000313" key="13">
    <source>
        <dbReference type="EnsemblFungi" id="MAPG_02867T0"/>
    </source>
</evidence>
<feature type="compositionally biased region" description="Polar residues" evidence="10">
    <location>
        <begin position="1382"/>
        <end position="1392"/>
    </location>
</feature>
<feature type="compositionally biased region" description="Basic and acidic residues" evidence="10">
    <location>
        <begin position="480"/>
        <end position="498"/>
    </location>
</feature>
<dbReference type="EMBL" id="GL876967">
    <property type="protein sequence ID" value="KLU83817.1"/>
    <property type="molecule type" value="Genomic_DNA"/>
</dbReference>
<dbReference type="PANTHER" id="PTHR24361:SF433">
    <property type="entry name" value="PROTEIN KINASE DOMAIN-CONTAINING PROTEIN"/>
    <property type="match status" value="1"/>
</dbReference>
<organism evidence="13 14">
    <name type="scientific">Magnaporthiopsis poae (strain ATCC 64411 / 73-15)</name>
    <name type="common">Kentucky bluegrass fungus</name>
    <name type="synonym">Magnaporthe poae</name>
    <dbReference type="NCBI Taxonomy" id="644358"/>
    <lineage>
        <taxon>Eukaryota</taxon>
        <taxon>Fungi</taxon>
        <taxon>Dikarya</taxon>
        <taxon>Ascomycota</taxon>
        <taxon>Pezizomycotina</taxon>
        <taxon>Sordariomycetes</taxon>
        <taxon>Sordariomycetidae</taxon>
        <taxon>Magnaporthales</taxon>
        <taxon>Magnaporthaceae</taxon>
        <taxon>Magnaporthiopsis</taxon>
    </lineage>
</organism>
<evidence type="ECO:0000256" key="9">
    <source>
        <dbReference type="PROSITE-ProRule" id="PRU10141"/>
    </source>
</evidence>
<feature type="region of interest" description="Disordered" evidence="10">
    <location>
        <begin position="1279"/>
        <end position="1445"/>
    </location>
</feature>
<gene>
    <name evidence="12" type="ORF">MAPG_02867</name>
</gene>
<dbReference type="EC" id="2.7.11.1" evidence="1"/>
<feature type="compositionally biased region" description="Basic and acidic residues" evidence="10">
    <location>
        <begin position="1393"/>
        <end position="1419"/>
    </location>
</feature>
<evidence type="ECO:0000313" key="12">
    <source>
        <dbReference type="EMBL" id="KLU83817.1"/>
    </source>
</evidence>
<dbReference type="STRING" id="644358.A0A0C4DSI5"/>
<evidence type="ECO:0000256" key="8">
    <source>
        <dbReference type="ARBA" id="ARBA00048679"/>
    </source>
</evidence>
<dbReference type="InterPro" id="IPR016024">
    <property type="entry name" value="ARM-type_fold"/>
</dbReference>
<keyword evidence="4 9" id="KW-0547">Nucleotide-binding</keyword>
<feature type="domain" description="Protein kinase" evidence="11">
    <location>
        <begin position="55"/>
        <end position="307"/>
    </location>
</feature>
<evidence type="ECO:0000256" key="10">
    <source>
        <dbReference type="SAM" id="MobiDB-lite"/>
    </source>
</evidence>
<reference evidence="14" key="1">
    <citation type="submission" date="2010-05" db="EMBL/GenBank/DDBJ databases">
        <title>The genome sequence of Magnaporthe poae strain ATCC 64411.</title>
        <authorList>
            <person name="Ma L.-J."/>
            <person name="Dead R."/>
            <person name="Young S."/>
            <person name="Zeng Q."/>
            <person name="Koehrsen M."/>
            <person name="Alvarado L."/>
            <person name="Berlin A."/>
            <person name="Chapman S.B."/>
            <person name="Chen Z."/>
            <person name="Freedman E."/>
            <person name="Gellesch M."/>
            <person name="Goldberg J."/>
            <person name="Griggs A."/>
            <person name="Gujja S."/>
            <person name="Heilman E.R."/>
            <person name="Heiman D."/>
            <person name="Hepburn T."/>
            <person name="Howarth C."/>
            <person name="Jen D."/>
            <person name="Larson L."/>
            <person name="Mehta T."/>
            <person name="Neiman D."/>
            <person name="Pearson M."/>
            <person name="Roberts A."/>
            <person name="Saif S."/>
            <person name="Shea T."/>
            <person name="Shenoy N."/>
            <person name="Sisk P."/>
            <person name="Stolte C."/>
            <person name="Sykes S."/>
            <person name="Walk T."/>
            <person name="White J."/>
            <person name="Yandava C."/>
            <person name="Haas B."/>
            <person name="Nusbaum C."/>
            <person name="Birren B."/>
        </authorList>
    </citation>
    <scope>NUCLEOTIDE SEQUENCE [LARGE SCALE GENOMIC DNA]</scope>
    <source>
        <strain evidence="14">ATCC 64411 / 73-15</strain>
    </source>
</reference>
<comment type="catalytic activity">
    <reaction evidence="8">
        <text>L-seryl-[protein] + ATP = O-phospho-L-seryl-[protein] + ADP + H(+)</text>
        <dbReference type="Rhea" id="RHEA:17989"/>
        <dbReference type="Rhea" id="RHEA-COMP:9863"/>
        <dbReference type="Rhea" id="RHEA-COMP:11604"/>
        <dbReference type="ChEBI" id="CHEBI:15378"/>
        <dbReference type="ChEBI" id="CHEBI:29999"/>
        <dbReference type="ChEBI" id="CHEBI:30616"/>
        <dbReference type="ChEBI" id="CHEBI:83421"/>
        <dbReference type="ChEBI" id="CHEBI:456216"/>
        <dbReference type="EC" id="2.7.11.1"/>
    </reaction>
</comment>
<evidence type="ECO:0000256" key="3">
    <source>
        <dbReference type="ARBA" id="ARBA00022679"/>
    </source>
</evidence>
<dbReference type="InterPro" id="IPR017441">
    <property type="entry name" value="Protein_kinase_ATP_BS"/>
</dbReference>
<evidence type="ECO:0000256" key="7">
    <source>
        <dbReference type="ARBA" id="ARBA00047899"/>
    </source>
</evidence>
<dbReference type="Proteomes" id="UP000011715">
    <property type="component" value="Unassembled WGS sequence"/>
</dbReference>
<reference evidence="12" key="2">
    <citation type="submission" date="2010-05" db="EMBL/GenBank/DDBJ databases">
        <title>The Genome Sequence of Magnaporthe poae strain ATCC 64411.</title>
        <authorList>
            <consortium name="The Broad Institute Genome Sequencing Platform"/>
            <consortium name="Broad Institute Genome Sequencing Center for Infectious Disease"/>
            <person name="Ma L.-J."/>
            <person name="Dead R."/>
            <person name="Young S."/>
            <person name="Zeng Q."/>
            <person name="Koehrsen M."/>
            <person name="Alvarado L."/>
            <person name="Berlin A."/>
            <person name="Chapman S.B."/>
            <person name="Chen Z."/>
            <person name="Freedman E."/>
            <person name="Gellesch M."/>
            <person name="Goldberg J."/>
            <person name="Griggs A."/>
            <person name="Gujja S."/>
            <person name="Heilman E.R."/>
            <person name="Heiman D."/>
            <person name="Hepburn T."/>
            <person name="Howarth C."/>
            <person name="Jen D."/>
            <person name="Larson L."/>
            <person name="Mehta T."/>
            <person name="Neiman D."/>
            <person name="Pearson M."/>
            <person name="Roberts A."/>
            <person name="Saif S."/>
            <person name="Shea T."/>
            <person name="Shenoy N."/>
            <person name="Sisk P."/>
            <person name="Stolte C."/>
            <person name="Sykes S."/>
            <person name="Walk T."/>
            <person name="White J."/>
            <person name="Yandava C."/>
            <person name="Haas B."/>
            <person name="Nusbaum C."/>
            <person name="Birren B."/>
        </authorList>
    </citation>
    <scope>NUCLEOTIDE SEQUENCE</scope>
    <source>
        <strain evidence="12">ATCC 64411</strain>
    </source>
</reference>
<dbReference type="FunFam" id="1.25.10.10:FF:000176">
    <property type="entry name" value="Cell division control protein"/>
    <property type="match status" value="1"/>
</dbReference>
<dbReference type="InterPro" id="IPR008271">
    <property type="entry name" value="Ser/Thr_kinase_AS"/>
</dbReference>
<comment type="catalytic activity">
    <reaction evidence="7">
        <text>L-threonyl-[protein] + ATP = O-phospho-L-threonyl-[protein] + ADP + H(+)</text>
        <dbReference type="Rhea" id="RHEA:46608"/>
        <dbReference type="Rhea" id="RHEA-COMP:11060"/>
        <dbReference type="Rhea" id="RHEA-COMP:11605"/>
        <dbReference type="ChEBI" id="CHEBI:15378"/>
        <dbReference type="ChEBI" id="CHEBI:30013"/>
        <dbReference type="ChEBI" id="CHEBI:30616"/>
        <dbReference type="ChEBI" id="CHEBI:61977"/>
        <dbReference type="ChEBI" id="CHEBI:456216"/>
        <dbReference type="EC" id="2.7.11.1"/>
    </reaction>
</comment>
<feature type="compositionally biased region" description="Basic and acidic residues" evidence="10">
    <location>
        <begin position="32"/>
        <end position="48"/>
    </location>
</feature>
<dbReference type="InterPro" id="IPR011989">
    <property type="entry name" value="ARM-like"/>
</dbReference>
<reference evidence="13" key="5">
    <citation type="submission" date="2015-06" db="UniProtKB">
        <authorList>
            <consortium name="EnsemblFungi"/>
        </authorList>
    </citation>
    <scope>IDENTIFICATION</scope>
    <source>
        <strain evidence="13">ATCC 64411</strain>
    </source>
</reference>
<evidence type="ECO:0000256" key="2">
    <source>
        <dbReference type="ARBA" id="ARBA00022527"/>
    </source>
</evidence>
<dbReference type="PROSITE" id="PS00108">
    <property type="entry name" value="PROTEIN_KINASE_ST"/>
    <property type="match status" value="1"/>
</dbReference>
<keyword evidence="2" id="KW-0723">Serine/threonine-protein kinase</keyword>